<evidence type="ECO:0000313" key="2">
    <source>
        <dbReference type="Proteomes" id="UP001144256"/>
    </source>
</evidence>
<gene>
    <name evidence="1" type="ORF">SH1V18_44300</name>
</gene>
<dbReference type="AlphaFoldDB" id="A0A9W6DGS9"/>
<sequence length="30" mass="3551">MRFPLTVIVINKYWNSKIVEGNNIKITQKC</sequence>
<organism evidence="1 2">
    <name type="scientific">Vallitalea longa</name>
    <dbReference type="NCBI Taxonomy" id="2936439"/>
    <lineage>
        <taxon>Bacteria</taxon>
        <taxon>Bacillati</taxon>
        <taxon>Bacillota</taxon>
        <taxon>Clostridia</taxon>
        <taxon>Lachnospirales</taxon>
        <taxon>Vallitaleaceae</taxon>
        <taxon>Vallitalea</taxon>
    </lineage>
</organism>
<keyword evidence="2" id="KW-1185">Reference proteome</keyword>
<name>A0A9W6DGS9_9FIRM</name>
<comment type="caution">
    <text evidence="1">The sequence shown here is derived from an EMBL/GenBank/DDBJ whole genome shotgun (WGS) entry which is preliminary data.</text>
</comment>
<dbReference type="EMBL" id="BRLB01000023">
    <property type="protein sequence ID" value="GKX31950.1"/>
    <property type="molecule type" value="Genomic_DNA"/>
</dbReference>
<dbReference type="Proteomes" id="UP001144256">
    <property type="component" value="Unassembled WGS sequence"/>
</dbReference>
<reference evidence="1" key="1">
    <citation type="submission" date="2022-06" db="EMBL/GenBank/DDBJ databases">
        <title>Vallitalea longa sp. nov., an anaerobic bacterium isolated from marine sediment.</title>
        <authorList>
            <person name="Hirano S."/>
            <person name="Terahara T."/>
            <person name="Mori K."/>
            <person name="Hamada M."/>
            <person name="Matsumoto R."/>
            <person name="Kobayashi T."/>
        </authorList>
    </citation>
    <scope>NUCLEOTIDE SEQUENCE</scope>
    <source>
        <strain evidence="1">SH18-1</strain>
    </source>
</reference>
<accession>A0A9W6DGS9</accession>
<evidence type="ECO:0000313" key="1">
    <source>
        <dbReference type="EMBL" id="GKX31950.1"/>
    </source>
</evidence>
<protein>
    <submittedName>
        <fullName evidence="1">Uncharacterized protein</fullName>
    </submittedName>
</protein>
<proteinExistence type="predicted"/>